<evidence type="ECO:0000256" key="4">
    <source>
        <dbReference type="ARBA" id="ARBA00022664"/>
    </source>
</evidence>
<dbReference type="SUPFAM" id="SSF81301">
    <property type="entry name" value="Nucleotidyltransferase"/>
    <property type="match status" value="1"/>
</dbReference>
<dbReference type="SUPFAM" id="SSF81631">
    <property type="entry name" value="PAP/OAS1 substrate-binding domain"/>
    <property type="match status" value="1"/>
</dbReference>
<dbReference type="Gene3D" id="1.10.1410.10">
    <property type="match status" value="1"/>
</dbReference>
<evidence type="ECO:0000256" key="3">
    <source>
        <dbReference type="ARBA" id="ARBA00012388"/>
    </source>
</evidence>
<evidence type="ECO:0000256" key="1">
    <source>
        <dbReference type="ARBA" id="ARBA00004123"/>
    </source>
</evidence>
<evidence type="ECO:0000259" key="10">
    <source>
        <dbReference type="Pfam" id="PF04928"/>
    </source>
</evidence>
<dbReference type="AlphaFoldDB" id="A0A183BRA1"/>
<dbReference type="EC" id="2.7.7.19" evidence="3"/>
<evidence type="ECO:0000313" key="11">
    <source>
        <dbReference type="Proteomes" id="UP000050741"/>
    </source>
</evidence>
<dbReference type="GO" id="GO:1990817">
    <property type="term" value="F:poly(A) RNA polymerase activity"/>
    <property type="evidence" value="ECO:0007669"/>
    <property type="project" value="UniProtKB-EC"/>
</dbReference>
<feature type="domain" description="Poly(A) polymerase central" evidence="10">
    <location>
        <begin position="128"/>
        <end position="218"/>
    </location>
</feature>
<evidence type="ECO:0000256" key="2">
    <source>
        <dbReference type="ARBA" id="ARBA00010912"/>
    </source>
</evidence>
<evidence type="ECO:0000256" key="9">
    <source>
        <dbReference type="ARBA" id="ARBA00048830"/>
    </source>
</evidence>
<evidence type="ECO:0000256" key="8">
    <source>
        <dbReference type="ARBA" id="ARBA00023242"/>
    </source>
</evidence>
<comment type="similarity">
    <text evidence="2">Belongs to the poly(A) polymerase family.</text>
</comment>
<dbReference type="WBParaSite" id="GPLIN_000313700">
    <property type="protein sequence ID" value="GPLIN_000313700"/>
    <property type="gene ID" value="GPLIN_000313700"/>
</dbReference>
<dbReference type="PANTHER" id="PTHR10682">
    <property type="entry name" value="POLY A POLYMERASE"/>
    <property type="match status" value="1"/>
</dbReference>
<evidence type="ECO:0000256" key="7">
    <source>
        <dbReference type="ARBA" id="ARBA00022840"/>
    </source>
</evidence>
<dbReference type="GO" id="GO:0005634">
    <property type="term" value="C:nucleus"/>
    <property type="evidence" value="ECO:0007669"/>
    <property type="project" value="UniProtKB-SubCell"/>
</dbReference>
<evidence type="ECO:0000256" key="6">
    <source>
        <dbReference type="ARBA" id="ARBA00022741"/>
    </source>
</evidence>
<evidence type="ECO:0000256" key="5">
    <source>
        <dbReference type="ARBA" id="ARBA00022679"/>
    </source>
</evidence>
<reference evidence="11" key="1">
    <citation type="submission" date="2014-05" db="EMBL/GenBank/DDBJ databases">
        <title>The genome and life-stage specific transcriptomes of Globodera pallida elucidate key aspects of plant parasitism by a cyst nematode.</title>
        <authorList>
            <person name="Cotton J.A."/>
            <person name="Lilley C.J."/>
            <person name="Jones L.M."/>
            <person name="Kikuchi T."/>
            <person name="Reid A.J."/>
            <person name="Thorpe P."/>
            <person name="Tsai I.J."/>
            <person name="Beasley H."/>
            <person name="Blok V."/>
            <person name="Cock P.J.A."/>
            <person name="Van den Akker S.E."/>
            <person name="Holroyd N."/>
            <person name="Hunt M."/>
            <person name="Mantelin S."/>
            <person name="Naghra H."/>
            <person name="Pain A."/>
            <person name="Palomares-Rius J.E."/>
            <person name="Zarowiecki M."/>
            <person name="Berriman M."/>
            <person name="Jones J.T."/>
            <person name="Urwin P.E."/>
        </authorList>
    </citation>
    <scope>NUCLEOTIDE SEQUENCE [LARGE SCALE GENOMIC DNA]</scope>
    <source>
        <strain evidence="11">Lindley</strain>
    </source>
</reference>
<keyword evidence="4" id="KW-0507">mRNA processing</keyword>
<keyword evidence="6" id="KW-0547">Nucleotide-binding</keyword>
<sequence>MSGSQLMGAYIDGSDLDLLCVLPDKLTFYHFYDKNEDSLNSFLKKKLHGIISINWIPGKVKIMRIEHQHIEVDLLPVFIPEKFLLLKHLQLVDDELIRLVTNESSIYALAGYRSGKYQLSLVPSRKKFTALLRAVKIWATNRLIYAGIFGYFNGATLSVMTAKICTLFPHAPLSYLLYQFFSIYSKWNWAHGASVMLDTVTPITLNQFVRKWPPVFGASPMNKRLSAICTTKLRSAVYGLLD</sequence>
<keyword evidence="7" id="KW-0067">ATP-binding</keyword>
<dbReference type="PANTHER" id="PTHR10682:SF10">
    <property type="entry name" value="POLYNUCLEOTIDE ADENYLYLTRANSFERASE"/>
    <property type="match status" value="1"/>
</dbReference>
<evidence type="ECO:0000313" key="12">
    <source>
        <dbReference type="WBParaSite" id="GPLIN_000313700"/>
    </source>
</evidence>
<comment type="catalytic activity">
    <reaction evidence="9">
        <text>RNA(n) + ATP = RNA(n)-3'-adenine ribonucleotide + diphosphate</text>
        <dbReference type="Rhea" id="RHEA:11332"/>
        <dbReference type="Rhea" id="RHEA-COMP:14527"/>
        <dbReference type="Rhea" id="RHEA-COMP:17347"/>
        <dbReference type="ChEBI" id="CHEBI:30616"/>
        <dbReference type="ChEBI" id="CHEBI:33019"/>
        <dbReference type="ChEBI" id="CHEBI:140395"/>
        <dbReference type="ChEBI" id="CHEBI:173115"/>
        <dbReference type="EC" id="2.7.7.19"/>
    </reaction>
</comment>
<keyword evidence="5" id="KW-0808">Transferase</keyword>
<comment type="subcellular location">
    <subcellularLocation>
        <location evidence="1">Nucleus</location>
    </subcellularLocation>
</comment>
<dbReference type="Proteomes" id="UP000050741">
    <property type="component" value="Unassembled WGS sequence"/>
</dbReference>
<reference evidence="12" key="2">
    <citation type="submission" date="2016-06" db="UniProtKB">
        <authorList>
            <consortium name="WormBaseParasite"/>
        </authorList>
    </citation>
    <scope>IDENTIFICATION</scope>
</reference>
<keyword evidence="11" id="KW-1185">Reference proteome</keyword>
<dbReference type="GO" id="GO:0006397">
    <property type="term" value="P:mRNA processing"/>
    <property type="evidence" value="ECO:0007669"/>
    <property type="project" value="UniProtKB-KW"/>
</dbReference>
<dbReference type="GO" id="GO:0005524">
    <property type="term" value="F:ATP binding"/>
    <property type="evidence" value="ECO:0007669"/>
    <property type="project" value="UniProtKB-KW"/>
</dbReference>
<dbReference type="InterPro" id="IPR043519">
    <property type="entry name" value="NT_sf"/>
</dbReference>
<dbReference type="InterPro" id="IPR007012">
    <property type="entry name" value="PolA_pol_cen_dom"/>
</dbReference>
<name>A0A183BRA1_GLOPA</name>
<keyword evidence="8" id="KW-0539">Nucleus</keyword>
<proteinExistence type="inferred from homology"/>
<accession>A0A183BRA1</accession>
<dbReference type="Pfam" id="PF04928">
    <property type="entry name" value="PAP_central"/>
    <property type="match status" value="1"/>
</dbReference>
<protein>
    <recommendedName>
        <fullName evidence="3">polynucleotide adenylyltransferase</fullName>
        <ecNumber evidence="3">2.7.7.19</ecNumber>
    </recommendedName>
</protein>
<organism evidence="11 12">
    <name type="scientific">Globodera pallida</name>
    <name type="common">Potato cyst nematode worm</name>
    <name type="synonym">Heterodera pallida</name>
    <dbReference type="NCBI Taxonomy" id="36090"/>
    <lineage>
        <taxon>Eukaryota</taxon>
        <taxon>Metazoa</taxon>
        <taxon>Ecdysozoa</taxon>
        <taxon>Nematoda</taxon>
        <taxon>Chromadorea</taxon>
        <taxon>Rhabditida</taxon>
        <taxon>Tylenchina</taxon>
        <taxon>Tylenchomorpha</taxon>
        <taxon>Tylenchoidea</taxon>
        <taxon>Heteroderidae</taxon>
        <taxon>Heteroderinae</taxon>
        <taxon>Globodera</taxon>
    </lineage>
</organism>